<dbReference type="PANTHER" id="PTHR43652:SF2">
    <property type="entry name" value="BASIC AMINO ACID ANTIPORTER YFCC-RELATED"/>
    <property type="match status" value="1"/>
</dbReference>
<keyword evidence="5 7" id="KW-1133">Transmembrane helix</keyword>
<dbReference type="Pfam" id="PF03600">
    <property type="entry name" value="CitMHS"/>
    <property type="match status" value="1"/>
</dbReference>
<feature type="transmembrane region" description="Helical" evidence="7">
    <location>
        <begin position="9"/>
        <end position="29"/>
    </location>
</feature>
<evidence type="ECO:0000256" key="3">
    <source>
        <dbReference type="ARBA" id="ARBA00022692"/>
    </source>
</evidence>
<feature type="transmembrane region" description="Helical" evidence="7">
    <location>
        <begin position="211"/>
        <end position="237"/>
    </location>
</feature>
<feature type="transmembrane region" description="Helical" evidence="7">
    <location>
        <begin position="148"/>
        <end position="164"/>
    </location>
</feature>
<dbReference type="Proteomes" id="UP001284654">
    <property type="component" value="Unassembled WGS sequence"/>
</dbReference>
<dbReference type="GO" id="GO:0005886">
    <property type="term" value="C:plasma membrane"/>
    <property type="evidence" value="ECO:0007669"/>
    <property type="project" value="TreeGrafter"/>
</dbReference>
<evidence type="ECO:0000256" key="2">
    <source>
        <dbReference type="ARBA" id="ARBA00022448"/>
    </source>
</evidence>
<feature type="transmembrane region" description="Helical" evidence="7">
    <location>
        <begin position="452"/>
        <end position="475"/>
    </location>
</feature>
<feature type="transmembrane region" description="Helical" evidence="7">
    <location>
        <begin position="35"/>
        <end position="53"/>
    </location>
</feature>
<dbReference type="GO" id="GO:0055085">
    <property type="term" value="P:transmembrane transport"/>
    <property type="evidence" value="ECO:0007669"/>
    <property type="project" value="InterPro"/>
</dbReference>
<feature type="domain" description="Citrate transporter-like" evidence="8">
    <location>
        <begin position="51"/>
        <end position="418"/>
    </location>
</feature>
<keyword evidence="4" id="KW-0677">Repeat</keyword>
<evidence type="ECO:0000256" key="1">
    <source>
        <dbReference type="ARBA" id="ARBA00004141"/>
    </source>
</evidence>
<feature type="transmembrane region" description="Helical" evidence="7">
    <location>
        <begin position="171"/>
        <end position="191"/>
    </location>
</feature>
<evidence type="ECO:0000313" key="10">
    <source>
        <dbReference type="Proteomes" id="UP001284654"/>
    </source>
</evidence>
<keyword evidence="3 7" id="KW-0812">Transmembrane</keyword>
<accession>A0AAW8Z1V2</accession>
<evidence type="ECO:0000256" key="5">
    <source>
        <dbReference type="ARBA" id="ARBA00022989"/>
    </source>
</evidence>
<feature type="transmembrane region" description="Helical" evidence="7">
    <location>
        <begin position="325"/>
        <end position="346"/>
    </location>
</feature>
<feature type="transmembrane region" description="Helical" evidence="7">
    <location>
        <begin position="89"/>
        <end position="113"/>
    </location>
</feature>
<gene>
    <name evidence="9" type="ORF">MSG88_05870</name>
</gene>
<feature type="transmembrane region" description="Helical" evidence="7">
    <location>
        <begin position="269"/>
        <end position="286"/>
    </location>
</feature>
<dbReference type="RefSeq" id="WP_104469881.1">
    <property type="nucleotide sequence ID" value="NZ_CP045127.1"/>
</dbReference>
<comment type="subcellular location">
    <subcellularLocation>
        <location evidence="1">Membrane</location>
        <topology evidence="1">Multi-pass membrane protein</topology>
    </subcellularLocation>
</comment>
<organism evidence="9 10">
    <name type="scientific">Acinetobacter indicus</name>
    <dbReference type="NCBI Taxonomy" id="756892"/>
    <lineage>
        <taxon>Bacteria</taxon>
        <taxon>Pseudomonadati</taxon>
        <taxon>Pseudomonadota</taxon>
        <taxon>Gammaproteobacteria</taxon>
        <taxon>Moraxellales</taxon>
        <taxon>Moraxellaceae</taxon>
        <taxon>Acinetobacter</taxon>
    </lineage>
</organism>
<comment type="caution">
    <text evidence="9">The sequence shown here is derived from an EMBL/GenBank/DDBJ whole genome shotgun (WGS) entry which is preliminary data.</text>
</comment>
<dbReference type="InterPro" id="IPR051679">
    <property type="entry name" value="DASS-Related_Transporters"/>
</dbReference>
<sequence>MFNASLLRFPLWSVIPLLVIYVALAFSAFNLDQVQQNAILTIGVFLTATWLWICTKLEETYIALLAVFALILTGNLNEEHLYQAWGQDLIWLLIAAFVIAAGVFKTGLATYCASQLLKYAHNTRTLCYLLTIFIVLSAFIIPSTSGRAAIILPIFLGLAEILKHQTHILKALALLCPSIILLSAIGSYLGAGAHLITNQILVEQGYPAFSLLSWLWLGFPFALVSSLACTELILGLFTSKKERSMPLNLSHLNVLNEQAVGSEQKLSALQKRIICILVLILGLWLTEPLHHISATMVAIFGALLMVTPSVGCIKFSQAVKTIPWALLMFMAATLAMGAALIESGAIQLLTHSIFSKFDIQHPSASIIFIALMIIISLLSHLFIQSRSARSVVLIPIAISLAPQFQVSPVAMAFISTAAAGFCHSLTSSAKPIAIFHQTETQTMFNAHDLLKLSFYLAPIMLVLLIIFSFIVWPMLGMPLLL</sequence>
<dbReference type="EMBL" id="JAWJYY010000001">
    <property type="protein sequence ID" value="MDV4315299.1"/>
    <property type="molecule type" value="Genomic_DNA"/>
</dbReference>
<keyword evidence="2" id="KW-0813">Transport</keyword>
<keyword evidence="6 7" id="KW-0472">Membrane</keyword>
<evidence type="ECO:0000313" key="9">
    <source>
        <dbReference type="EMBL" id="MDV4315299.1"/>
    </source>
</evidence>
<feature type="transmembrane region" description="Helical" evidence="7">
    <location>
        <begin position="366"/>
        <end position="383"/>
    </location>
</feature>
<evidence type="ECO:0000259" key="8">
    <source>
        <dbReference type="Pfam" id="PF03600"/>
    </source>
</evidence>
<evidence type="ECO:0000256" key="4">
    <source>
        <dbReference type="ARBA" id="ARBA00022737"/>
    </source>
</evidence>
<proteinExistence type="predicted"/>
<dbReference type="AlphaFoldDB" id="A0AAW8Z1V2"/>
<evidence type="ECO:0000256" key="7">
    <source>
        <dbReference type="SAM" id="Phobius"/>
    </source>
</evidence>
<dbReference type="PANTHER" id="PTHR43652">
    <property type="entry name" value="BASIC AMINO ACID ANTIPORTER YFCC-RELATED"/>
    <property type="match status" value="1"/>
</dbReference>
<evidence type="ECO:0000256" key="6">
    <source>
        <dbReference type="ARBA" id="ARBA00023136"/>
    </source>
</evidence>
<name>A0AAW8Z1V2_9GAMM</name>
<feature type="transmembrane region" description="Helical" evidence="7">
    <location>
        <begin position="125"/>
        <end position="142"/>
    </location>
</feature>
<protein>
    <submittedName>
        <fullName evidence="9">SLC13 family permease</fullName>
    </submittedName>
</protein>
<reference evidence="9" key="1">
    <citation type="submission" date="2023-10" db="EMBL/GenBank/DDBJ databases">
        <authorList>
            <person name="Sykes E.M.E."/>
            <person name="Khan I.U.H."/>
            <person name="Kumar A."/>
        </authorList>
    </citation>
    <scope>NUCLEOTIDE SEQUENCE</scope>
    <source>
        <strain evidence="9">IK5</strain>
    </source>
</reference>
<dbReference type="InterPro" id="IPR004680">
    <property type="entry name" value="Cit_transptr-like_dom"/>
</dbReference>
<feature type="transmembrane region" description="Helical" evidence="7">
    <location>
        <begin position="292"/>
        <end position="313"/>
    </location>
</feature>
<feature type="transmembrane region" description="Helical" evidence="7">
    <location>
        <begin position="60"/>
        <end position="77"/>
    </location>
</feature>